<dbReference type="GO" id="GO:0016887">
    <property type="term" value="F:ATP hydrolysis activity"/>
    <property type="evidence" value="ECO:0007669"/>
    <property type="project" value="InterPro"/>
</dbReference>
<dbReference type="InterPro" id="IPR046453">
    <property type="entry name" value="GpA_ATPase"/>
</dbReference>
<name>A0A6M3XE73_9ZZZZ</name>
<organism evidence="5">
    <name type="scientific">viral metagenome</name>
    <dbReference type="NCBI Taxonomy" id="1070528"/>
    <lineage>
        <taxon>unclassified sequences</taxon>
        <taxon>metagenomes</taxon>
        <taxon>organismal metagenomes</taxon>
    </lineage>
</organism>
<feature type="domain" description="Phage terminase large subunit GpA ATPase" evidence="2">
    <location>
        <begin position="41"/>
        <end position="313"/>
    </location>
</feature>
<proteinExistence type="inferred from homology"/>
<dbReference type="PANTHER" id="PTHR34413">
    <property type="entry name" value="PROPHAGE TAIL FIBER ASSEMBLY PROTEIN HOMOLOG TFAE-RELATED-RELATED"/>
    <property type="match status" value="1"/>
</dbReference>
<sequence length="702" mass="79089">MRARTADIVRDTAEIIRPPRRILVSDAAEQYLYLNEPGGYQGQFTLDVAPYMREPMDMLASRRFQGVVFAGPARSLKTQSLIDGGMTYAIVCDPGDALIVQMSQEAARDFSKMRVDRAIKYSKELKSRLATGRSDDNIHDKFFKNGMVVKIGWPAVSQLSSKSIRWVYLTDYDRMPDDVEGEGDVWSLALKRTQTFLSRGMCAAESSPGRELKDPNWRKQSPHEAPPCGGIIGLYNMGDRRRWYWQCPDCHHFSEPAPGIGCFDLPSFEELKESIRSADLMKLAMRSAVFICPHCAVPVSEKHKRAMNRTGRWLAEGQEIDRNGVITGEARQSSIASYWLGGMPAAFQGWESICLRYLQGVHAYVTTGEEESLKTTTNLDQGAPYMPQRAESVRSVDLLIVRKEETIKFQVPAGVRFITVSGDVQAGGKPRFVVQVEGWGAEGENWLIDRYNIRESKRLDEDGKPLQVDPAAYLEDWDLLTTEAMQKAYPLSDGSGRAMLPALFICDSGGKAGVTERAYDYYRKIKRARLHQRLMLIKGGSAANAPRLKESYPDSQRKDRKAKARGEVPVWLLNTNLLKDAVDAALKCEKPGPGFMHFPEWLGDWFFEEMTFEVRTQQGWKKPGKGNNEAFDLAAYNRAGAIKLGMEKIDWSNPPPWAREWDHNPNVIQAEAGAVAQPRPVDPPKPQTKKPATRRVRMQVNR</sequence>
<protein>
    <submittedName>
        <fullName evidence="5">Putative terminase</fullName>
    </submittedName>
</protein>
<dbReference type="InterPro" id="IPR008866">
    <property type="entry name" value="Phage_lambda_GpA-like"/>
</dbReference>
<dbReference type="Pfam" id="PF05876">
    <property type="entry name" value="GpA_ATPase"/>
    <property type="match status" value="1"/>
</dbReference>
<dbReference type="EMBL" id="MT142491">
    <property type="protein sequence ID" value="QJA82568.1"/>
    <property type="molecule type" value="Genomic_DNA"/>
</dbReference>
<evidence type="ECO:0000259" key="3">
    <source>
        <dbReference type="Pfam" id="PF20454"/>
    </source>
</evidence>
<reference evidence="5" key="1">
    <citation type="submission" date="2020-03" db="EMBL/GenBank/DDBJ databases">
        <title>The deep terrestrial virosphere.</title>
        <authorList>
            <person name="Holmfeldt K."/>
            <person name="Nilsson E."/>
            <person name="Simone D."/>
            <person name="Lopez-Fernandez M."/>
            <person name="Wu X."/>
            <person name="de Brujin I."/>
            <person name="Lundin D."/>
            <person name="Andersson A."/>
            <person name="Bertilsson S."/>
            <person name="Dopson M."/>
        </authorList>
    </citation>
    <scope>NUCLEOTIDE SEQUENCE</scope>
    <source>
        <strain evidence="4">MM415A00396</strain>
        <strain evidence="5">TM448B00641</strain>
    </source>
</reference>
<evidence type="ECO:0000256" key="1">
    <source>
        <dbReference type="SAM" id="MobiDB-lite"/>
    </source>
</evidence>
<dbReference type="Pfam" id="PF20454">
    <property type="entry name" value="GpA_nuclease"/>
    <property type="match status" value="1"/>
</dbReference>
<dbReference type="HAMAP" id="MF_04144">
    <property type="entry name" value="TERL_LAMBDA"/>
    <property type="match status" value="1"/>
</dbReference>
<evidence type="ECO:0000313" key="4">
    <source>
        <dbReference type="EMBL" id="QJA82568.1"/>
    </source>
</evidence>
<dbReference type="InterPro" id="IPR051220">
    <property type="entry name" value="TFA_Chaperone"/>
</dbReference>
<dbReference type="AlphaFoldDB" id="A0A6M3XE73"/>
<dbReference type="EMBL" id="MT144641">
    <property type="protein sequence ID" value="QJH96154.1"/>
    <property type="molecule type" value="Genomic_DNA"/>
</dbReference>
<feature type="compositionally biased region" description="Basic residues" evidence="1">
    <location>
        <begin position="687"/>
        <end position="702"/>
    </location>
</feature>
<feature type="region of interest" description="Disordered" evidence="1">
    <location>
        <begin position="671"/>
        <end position="702"/>
    </location>
</feature>
<accession>A0A6M3XE73</accession>
<feature type="domain" description="Terminase large subunit GpA endonuclease" evidence="3">
    <location>
        <begin position="335"/>
        <end position="651"/>
    </location>
</feature>
<dbReference type="GO" id="GO:0005524">
    <property type="term" value="F:ATP binding"/>
    <property type="evidence" value="ECO:0007669"/>
    <property type="project" value="InterPro"/>
</dbReference>
<dbReference type="GO" id="GO:0004519">
    <property type="term" value="F:endonuclease activity"/>
    <property type="evidence" value="ECO:0007669"/>
    <property type="project" value="InterPro"/>
</dbReference>
<evidence type="ECO:0000259" key="2">
    <source>
        <dbReference type="Pfam" id="PF05876"/>
    </source>
</evidence>
<gene>
    <name evidence="4" type="ORF">MM415A00396_0004</name>
    <name evidence="5" type="ORF">TM448B00641_0021</name>
</gene>
<evidence type="ECO:0000313" key="5">
    <source>
        <dbReference type="EMBL" id="QJH96154.1"/>
    </source>
</evidence>
<dbReference type="InterPro" id="IPR046454">
    <property type="entry name" value="GpA_endonuclease"/>
</dbReference>
<dbReference type="PANTHER" id="PTHR34413:SF2">
    <property type="entry name" value="PROPHAGE TAIL FIBER ASSEMBLY PROTEIN HOMOLOG TFAE-RELATED"/>
    <property type="match status" value="1"/>
</dbReference>